<reference evidence="8 9" key="1">
    <citation type="submission" date="2022-10" db="EMBL/GenBank/DDBJ databases">
        <title>Chitinophaga nivalis PC15 sp. nov., isolated from Pyeongchang county, South Korea.</title>
        <authorList>
            <person name="Trinh H.N."/>
        </authorList>
    </citation>
    <scope>NUCLEOTIDE SEQUENCE [LARGE SCALE GENOMIC DNA]</scope>
    <source>
        <strain evidence="8 9">PC14</strain>
    </source>
</reference>
<feature type="domain" description="SusD-like N-terminal" evidence="7">
    <location>
        <begin position="72"/>
        <end position="200"/>
    </location>
</feature>
<comment type="subcellular location">
    <subcellularLocation>
        <location evidence="1">Cell outer membrane</location>
    </subcellularLocation>
</comment>
<keyword evidence="9" id="KW-1185">Reference proteome</keyword>
<keyword evidence="3" id="KW-0732">Signal</keyword>
<evidence type="ECO:0000259" key="6">
    <source>
        <dbReference type="Pfam" id="PF07980"/>
    </source>
</evidence>
<feature type="domain" description="RagB/SusD" evidence="6">
    <location>
        <begin position="319"/>
        <end position="443"/>
    </location>
</feature>
<dbReference type="InterPro" id="IPR011990">
    <property type="entry name" value="TPR-like_helical_dom_sf"/>
</dbReference>
<dbReference type="Proteomes" id="UP001207742">
    <property type="component" value="Unassembled WGS sequence"/>
</dbReference>
<evidence type="ECO:0000259" key="7">
    <source>
        <dbReference type="Pfam" id="PF14322"/>
    </source>
</evidence>
<dbReference type="Gene3D" id="1.25.40.390">
    <property type="match status" value="1"/>
</dbReference>
<dbReference type="CDD" id="cd08977">
    <property type="entry name" value="SusD"/>
    <property type="match status" value="1"/>
</dbReference>
<gene>
    <name evidence="8" type="ORF">OL497_04115</name>
</gene>
<evidence type="ECO:0000256" key="1">
    <source>
        <dbReference type="ARBA" id="ARBA00004442"/>
    </source>
</evidence>
<evidence type="ECO:0000256" key="2">
    <source>
        <dbReference type="ARBA" id="ARBA00006275"/>
    </source>
</evidence>
<dbReference type="InterPro" id="IPR033985">
    <property type="entry name" value="SusD-like_N"/>
</dbReference>
<keyword evidence="4" id="KW-0472">Membrane</keyword>
<evidence type="ECO:0000313" key="9">
    <source>
        <dbReference type="Proteomes" id="UP001207742"/>
    </source>
</evidence>
<comment type="similarity">
    <text evidence="2">Belongs to the SusD family.</text>
</comment>
<evidence type="ECO:0000256" key="4">
    <source>
        <dbReference type="ARBA" id="ARBA00023136"/>
    </source>
</evidence>
<keyword evidence="5" id="KW-0998">Cell outer membrane</keyword>
<name>A0ABT3IGJ2_9BACT</name>
<dbReference type="Pfam" id="PF14322">
    <property type="entry name" value="SusD-like_3"/>
    <property type="match status" value="1"/>
</dbReference>
<dbReference type="RefSeq" id="WP_264728016.1">
    <property type="nucleotide sequence ID" value="NZ_JAPDNR010000001.1"/>
</dbReference>
<dbReference type="InterPro" id="IPR012944">
    <property type="entry name" value="SusD_RagB_dom"/>
</dbReference>
<organism evidence="8 9">
    <name type="scientific">Chitinophaga nivalis</name>
    <dbReference type="NCBI Taxonomy" id="2991709"/>
    <lineage>
        <taxon>Bacteria</taxon>
        <taxon>Pseudomonadati</taxon>
        <taxon>Bacteroidota</taxon>
        <taxon>Chitinophagia</taxon>
        <taxon>Chitinophagales</taxon>
        <taxon>Chitinophagaceae</taxon>
        <taxon>Chitinophaga</taxon>
    </lineage>
</organism>
<protein>
    <submittedName>
        <fullName evidence="8">RagB/SusD family nutrient uptake outer membrane protein</fullName>
    </submittedName>
</protein>
<accession>A0ABT3IGJ2</accession>
<sequence>MGPPLTNVDSQSAYANDISAASVLGGLYGKMKGLNGDIGLSVIGGLSADELTLNTSLNTLLQRVYINSLLSKETPLWNSFYYYIFVCNSALEGIAASNGMTNDGKSQLTGEAKFARAFIYFHLVNYFGDVPLITGTNYNTNASAPRSPVSLVYQQIISDLTAAQSLLSEEYKDADATSVSSERVRPNKWAATALLARTYLYTGDWKNAEIQANSIIENKALYDTIALANIFLKNSRETIWQLQPVDQGYNTLDGYLFVMPDGPNNIKYITLSDHLYQAFETGDQRKTEWVGNSNPVGGTVFHYPNKYKIGTYNILNPITEYLMVLRLGEQYLILAEAAVRQGNLPLATRALNVIRKRARLSEQTFNNKEELLKAVFHEREIELFAEMGHRWLDLKRAGYIDSVMTKATPVKGGNWQTYHQLFPLPIETIQLNPSLTGHQNPGY</sequence>
<dbReference type="Pfam" id="PF07980">
    <property type="entry name" value="SusD_RagB"/>
    <property type="match status" value="1"/>
</dbReference>
<comment type="caution">
    <text evidence="8">The sequence shown here is derived from an EMBL/GenBank/DDBJ whole genome shotgun (WGS) entry which is preliminary data.</text>
</comment>
<proteinExistence type="inferred from homology"/>
<evidence type="ECO:0000256" key="3">
    <source>
        <dbReference type="ARBA" id="ARBA00022729"/>
    </source>
</evidence>
<dbReference type="EMBL" id="JAPDNS010000001">
    <property type="protein sequence ID" value="MCW3483061.1"/>
    <property type="molecule type" value="Genomic_DNA"/>
</dbReference>
<evidence type="ECO:0000256" key="5">
    <source>
        <dbReference type="ARBA" id="ARBA00023237"/>
    </source>
</evidence>
<evidence type="ECO:0000313" key="8">
    <source>
        <dbReference type="EMBL" id="MCW3483061.1"/>
    </source>
</evidence>
<dbReference type="SUPFAM" id="SSF48452">
    <property type="entry name" value="TPR-like"/>
    <property type="match status" value="1"/>
</dbReference>